<organism evidence="1 2">
    <name type="scientific">Flavobacterium ginsengiterrae</name>
    <dbReference type="NCBI Taxonomy" id="871695"/>
    <lineage>
        <taxon>Bacteria</taxon>
        <taxon>Pseudomonadati</taxon>
        <taxon>Bacteroidota</taxon>
        <taxon>Flavobacteriia</taxon>
        <taxon>Flavobacteriales</taxon>
        <taxon>Flavobacteriaceae</taxon>
        <taxon>Flavobacterium</taxon>
    </lineage>
</organism>
<evidence type="ECO:0000313" key="1">
    <source>
        <dbReference type="EMBL" id="GAA3756815.1"/>
    </source>
</evidence>
<evidence type="ECO:0000313" key="2">
    <source>
        <dbReference type="Proteomes" id="UP001500748"/>
    </source>
</evidence>
<sequence>MAQEGFNPKISYALETYAFLKGQDAALEKVAGQFPKLSADVRAAEKKLDKAFGQAEYNINQYLKKELEYSQLQKFHKQIDSLLDIELQYPVEKESHAKEFLKQVVQRPENMYGSAVSKGILSFKYHNEPHQEILDGHVNIFETKDHPKADNVSISVPIPASWLAEETAMPQTIQQFTSCNGNGTEKIFVVLHDLSDDYGRLELNTNTITNFLSPQSNLIRTEPVSIDGVPAYMAEVEELIEFGGRTMKIRMLQFLVVKNQKLYCIQGSTLPSLTAANLEPMIRKNEKLFRLIADRTDLDN</sequence>
<dbReference type="EMBL" id="BAABDU010000002">
    <property type="protein sequence ID" value="GAA3756815.1"/>
    <property type="molecule type" value="Genomic_DNA"/>
</dbReference>
<proteinExistence type="predicted"/>
<comment type="caution">
    <text evidence="1">The sequence shown here is derived from an EMBL/GenBank/DDBJ whole genome shotgun (WGS) entry which is preliminary data.</text>
</comment>
<keyword evidence="2" id="KW-1185">Reference proteome</keyword>
<name>A0ABP7G7B1_9FLAO</name>
<gene>
    <name evidence="1" type="ORF">GCM10022423_03780</name>
</gene>
<dbReference type="Proteomes" id="UP001500748">
    <property type="component" value="Unassembled WGS sequence"/>
</dbReference>
<accession>A0ABP7G7B1</accession>
<reference evidence="2" key="1">
    <citation type="journal article" date="2019" name="Int. J. Syst. Evol. Microbiol.">
        <title>The Global Catalogue of Microorganisms (GCM) 10K type strain sequencing project: providing services to taxonomists for standard genome sequencing and annotation.</title>
        <authorList>
            <consortium name="The Broad Institute Genomics Platform"/>
            <consortium name="The Broad Institute Genome Sequencing Center for Infectious Disease"/>
            <person name="Wu L."/>
            <person name="Ma J."/>
        </authorList>
    </citation>
    <scope>NUCLEOTIDE SEQUENCE [LARGE SCALE GENOMIC DNA]</scope>
    <source>
        <strain evidence="2">JCM 17337</strain>
    </source>
</reference>
<protein>
    <submittedName>
        <fullName evidence="1">Uncharacterized protein</fullName>
    </submittedName>
</protein>